<organism evidence="1">
    <name type="scientific">marine sediment metagenome</name>
    <dbReference type="NCBI Taxonomy" id="412755"/>
    <lineage>
        <taxon>unclassified sequences</taxon>
        <taxon>metagenomes</taxon>
        <taxon>ecological metagenomes</taxon>
    </lineage>
</organism>
<comment type="caution">
    <text evidence="1">The sequence shown here is derived from an EMBL/GenBank/DDBJ whole genome shotgun (WGS) entry which is preliminary data.</text>
</comment>
<accession>A0A0F8Y5G2</accession>
<feature type="non-terminal residue" evidence="1">
    <location>
        <position position="1"/>
    </location>
</feature>
<dbReference type="AlphaFoldDB" id="A0A0F8Y5G2"/>
<proteinExistence type="predicted"/>
<name>A0A0F8Y5G2_9ZZZZ</name>
<protein>
    <submittedName>
        <fullName evidence="1">Uncharacterized protein</fullName>
    </submittedName>
</protein>
<reference evidence="1" key="1">
    <citation type="journal article" date="2015" name="Nature">
        <title>Complex archaea that bridge the gap between prokaryotes and eukaryotes.</title>
        <authorList>
            <person name="Spang A."/>
            <person name="Saw J.H."/>
            <person name="Jorgensen S.L."/>
            <person name="Zaremba-Niedzwiedzka K."/>
            <person name="Martijn J."/>
            <person name="Lind A.E."/>
            <person name="van Eijk R."/>
            <person name="Schleper C."/>
            <person name="Guy L."/>
            <person name="Ettema T.J."/>
        </authorList>
    </citation>
    <scope>NUCLEOTIDE SEQUENCE</scope>
</reference>
<dbReference type="EMBL" id="LAZR01070248">
    <property type="protein sequence ID" value="KKK43496.1"/>
    <property type="molecule type" value="Genomic_DNA"/>
</dbReference>
<gene>
    <name evidence="1" type="ORF">LCGC14_3168380</name>
</gene>
<sequence length="45" mass="5243">RQFRSIINAGFDYNLNDNNSFTFSGLYDREKHIDTAQVAFIDLNT</sequence>
<evidence type="ECO:0000313" key="1">
    <source>
        <dbReference type="EMBL" id="KKK43496.1"/>
    </source>
</evidence>